<dbReference type="InterPro" id="IPR029063">
    <property type="entry name" value="SAM-dependent_MTases_sf"/>
</dbReference>
<dbReference type="PANTHER" id="PTHR44858:SF1">
    <property type="entry name" value="UDP-N-ACETYLGLUCOSAMINE--PEPTIDE N-ACETYLGLUCOSAMINYLTRANSFERASE SPINDLY-RELATED"/>
    <property type="match status" value="1"/>
</dbReference>
<dbReference type="Proteomes" id="UP000243180">
    <property type="component" value="Chromosome"/>
</dbReference>
<feature type="domain" description="Methyltransferase type 11" evidence="4">
    <location>
        <begin position="414"/>
        <end position="505"/>
    </location>
</feature>
<accession>A0A1B4XGD9</accession>
<evidence type="ECO:0000259" key="4">
    <source>
        <dbReference type="Pfam" id="PF08241"/>
    </source>
</evidence>
<dbReference type="GO" id="GO:0032259">
    <property type="term" value="P:methylation"/>
    <property type="evidence" value="ECO:0007669"/>
    <property type="project" value="UniProtKB-KW"/>
</dbReference>
<dbReference type="Gene3D" id="3.40.50.150">
    <property type="entry name" value="Vaccinia Virus protein VP39"/>
    <property type="match status" value="1"/>
</dbReference>
<keyword evidence="5" id="KW-0489">Methyltransferase</keyword>
<keyword evidence="1" id="KW-0677">Repeat</keyword>
<feature type="repeat" description="TPR" evidence="3">
    <location>
        <begin position="244"/>
        <end position="277"/>
    </location>
</feature>
<evidence type="ECO:0000256" key="3">
    <source>
        <dbReference type="PROSITE-ProRule" id="PRU00339"/>
    </source>
</evidence>
<dbReference type="SUPFAM" id="SSF48452">
    <property type="entry name" value="TPR-like"/>
    <property type="match status" value="2"/>
</dbReference>
<keyword evidence="2 3" id="KW-0802">TPR repeat</keyword>
<dbReference type="InterPro" id="IPR013216">
    <property type="entry name" value="Methyltransf_11"/>
</dbReference>
<organism evidence="5 6">
    <name type="scientific">Sulfuricaulis limicola</name>
    <dbReference type="NCBI Taxonomy" id="1620215"/>
    <lineage>
        <taxon>Bacteria</taxon>
        <taxon>Pseudomonadati</taxon>
        <taxon>Pseudomonadota</taxon>
        <taxon>Gammaproteobacteria</taxon>
        <taxon>Acidiferrobacterales</taxon>
        <taxon>Acidiferrobacteraceae</taxon>
        <taxon>Sulfuricaulis</taxon>
    </lineage>
</organism>
<dbReference type="InterPro" id="IPR050498">
    <property type="entry name" value="Ycf3"/>
</dbReference>
<dbReference type="Pfam" id="PF13432">
    <property type="entry name" value="TPR_16"/>
    <property type="match status" value="1"/>
</dbReference>
<dbReference type="InParanoid" id="A0A1B4XGD9"/>
<dbReference type="PROSITE" id="PS50005">
    <property type="entry name" value="TPR"/>
    <property type="match status" value="4"/>
</dbReference>
<name>A0A1B4XGD9_9GAMM</name>
<keyword evidence="5" id="KW-0808">Transferase</keyword>
<dbReference type="SUPFAM" id="SSF53335">
    <property type="entry name" value="S-adenosyl-L-methionine-dependent methyltransferases"/>
    <property type="match status" value="1"/>
</dbReference>
<dbReference type="Gene3D" id="1.25.40.10">
    <property type="entry name" value="Tetratricopeptide repeat domain"/>
    <property type="match status" value="3"/>
</dbReference>
<dbReference type="PANTHER" id="PTHR44858">
    <property type="entry name" value="TETRATRICOPEPTIDE REPEAT PROTEIN 6"/>
    <property type="match status" value="1"/>
</dbReference>
<gene>
    <name evidence="5" type="ORF">SCL_1575</name>
</gene>
<dbReference type="CDD" id="cd02440">
    <property type="entry name" value="AdoMet_MTases"/>
    <property type="match status" value="1"/>
</dbReference>
<keyword evidence="6" id="KW-1185">Reference proteome</keyword>
<dbReference type="Pfam" id="PF07719">
    <property type="entry name" value="TPR_2"/>
    <property type="match status" value="1"/>
</dbReference>
<feature type="repeat" description="TPR" evidence="3">
    <location>
        <begin position="312"/>
        <end position="345"/>
    </location>
</feature>
<sequence length="583" mass="63740">MTDPQRNTTADRVEQLFRTGRPQEAIELCRRVCETSGATSDDWFLYGCVSADTGDSATALMALGRAVELNPGQVEAQFGLGKLLATLGEHAAAIDRLQQAAALQPDNADIWLTLGIAHGLAKQLTRAEECCHRSLALQPGSAPAHFNLANALQAQGRFAEAEAGYEAALKIEPELVRAWSMLAQARIGQRKFAEAEAAAMRAIALEPRTGEAHFTLAGLLEGRDEIQQARRHYAQAADLLPGFPEAHLRLGMVLDRLGEPAAAVESYRRVLDLRQDLPGVHYLMGESFRVQRLFGKAEAAYRRTIALDNDHLQAHYRLAFGLQAAGHHEEAAKHFEEILRINPHDDQARHLLAAQRGDTPSTAPAAYVASLFDEAADTFDEKLVGTLQYRTPQLLRELMRQHVAPAGKSQDIIDLGCGTGLCAPLFRDIAHFMQGVDLSPRMIEKAKQGNLYDALEVGDITASLRSKAAAWDLAIAADVFVYLGDLREVFAACATALRPGGILAFSVETGDDNGTFVLRQTGRYAHSDNYIRALAADAGFTEVGSHAAVLRRESGRDVQGRLYLLRRPLILAESVYRVKYSFD</sequence>
<feature type="repeat" description="TPR" evidence="3">
    <location>
        <begin position="74"/>
        <end position="107"/>
    </location>
</feature>
<evidence type="ECO:0000313" key="6">
    <source>
        <dbReference type="Proteomes" id="UP000243180"/>
    </source>
</evidence>
<protein>
    <submittedName>
        <fullName evidence="5">Methyltransferase</fullName>
    </submittedName>
</protein>
<proteinExistence type="predicted"/>
<dbReference type="InterPro" id="IPR011990">
    <property type="entry name" value="TPR-like_helical_dom_sf"/>
</dbReference>
<evidence type="ECO:0000256" key="2">
    <source>
        <dbReference type="ARBA" id="ARBA00022803"/>
    </source>
</evidence>
<evidence type="ECO:0000256" key="1">
    <source>
        <dbReference type="ARBA" id="ARBA00022737"/>
    </source>
</evidence>
<feature type="repeat" description="TPR" evidence="3">
    <location>
        <begin position="142"/>
        <end position="175"/>
    </location>
</feature>
<dbReference type="GO" id="GO:0008757">
    <property type="term" value="F:S-adenosylmethionine-dependent methyltransferase activity"/>
    <property type="evidence" value="ECO:0007669"/>
    <property type="project" value="InterPro"/>
</dbReference>
<dbReference type="InterPro" id="IPR019734">
    <property type="entry name" value="TPR_rpt"/>
</dbReference>
<dbReference type="AlphaFoldDB" id="A0A1B4XGD9"/>
<dbReference type="Pfam" id="PF08241">
    <property type="entry name" value="Methyltransf_11"/>
    <property type="match status" value="1"/>
</dbReference>
<dbReference type="SMART" id="SM00028">
    <property type="entry name" value="TPR"/>
    <property type="match status" value="9"/>
</dbReference>
<dbReference type="EMBL" id="AP014879">
    <property type="protein sequence ID" value="BAV33880.1"/>
    <property type="molecule type" value="Genomic_DNA"/>
</dbReference>
<evidence type="ECO:0000313" key="5">
    <source>
        <dbReference type="EMBL" id="BAV33880.1"/>
    </source>
</evidence>
<reference evidence="5 6" key="1">
    <citation type="submission" date="2015-05" db="EMBL/GenBank/DDBJ databases">
        <title>Complete genome sequence of a sulfur-oxidizing gammaproteobacterium strain HA5.</title>
        <authorList>
            <person name="Miura A."/>
            <person name="Kojima H."/>
            <person name="Fukui M."/>
        </authorList>
    </citation>
    <scope>NUCLEOTIDE SEQUENCE [LARGE SCALE GENOMIC DNA]</scope>
    <source>
        <strain evidence="5 6">HA5</strain>
    </source>
</reference>
<dbReference type="KEGG" id="slim:SCL_1575"/>
<dbReference type="InterPro" id="IPR013105">
    <property type="entry name" value="TPR_2"/>
</dbReference>
<dbReference type="Pfam" id="PF14559">
    <property type="entry name" value="TPR_19"/>
    <property type="match status" value="2"/>
</dbReference>